<gene>
    <name evidence="2" type="ORF">N7460_008320</name>
</gene>
<dbReference type="AlphaFoldDB" id="A0AAD6IA11"/>
<protein>
    <submittedName>
        <fullName evidence="2">Uncharacterized protein</fullName>
    </submittedName>
</protein>
<evidence type="ECO:0000313" key="2">
    <source>
        <dbReference type="EMBL" id="KAJ6038549.1"/>
    </source>
</evidence>
<comment type="caution">
    <text evidence="2">The sequence shown here is derived from an EMBL/GenBank/DDBJ whole genome shotgun (WGS) entry which is preliminary data.</text>
</comment>
<name>A0AAD6IA11_PENCN</name>
<proteinExistence type="predicted"/>
<reference evidence="2" key="1">
    <citation type="journal article" date="2023" name="IMA Fungus">
        <title>Comparative genomic study of the Penicillium genus elucidates a diverse pangenome and 15 lateral gene transfer events.</title>
        <authorList>
            <person name="Petersen C."/>
            <person name="Sorensen T."/>
            <person name="Nielsen M.R."/>
            <person name="Sondergaard T.E."/>
            <person name="Sorensen J.L."/>
            <person name="Fitzpatrick D.A."/>
            <person name="Frisvad J.C."/>
            <person name="Nielsen K.L."/>
        </authorList>
    </citation>
    <scope>NUCLEOTIDE SEQUENCE</scope>
    <source>
        <strain evidence="2">IBT 15450</strain>
    </source>
</reference>
<organism evidence="2 3">
    <name type="scientific">Penicillium canescens</name>
    <dbReference type="NCBI Taxonomy" id="5083"/>
    <lineage>
        <taxon>Eukaryota</taxon>
        <taxon>Fungi</taxon>
        <taxon>Dikarya</taxon>
        <taxon>Ascomycota</taxon>
        <taxon>Pezizomycotina</taxon>
        <taxon>Eurotiomycetes</taxon>
        <taxon>Eurotiomycetidae</taxon>
        <taxon>Eurotiales</taxon>
        <taxon>Aspergillaceae</taxon>
        <taxon>Penicillium</taxon>
    </lineage>
</organism>
<evidence type="ECO:0000313" key="3">
    <source>
        <dbReference type="Proteomes" id="UP001219568"/>
    </source>
</evidence>
<feature type="region of interest" description="Disordered" evidence="1">
    <location>
        <begin position="1"/>
        <end position="29"/>
    </location>
</feature>
<keyword evidence="3" id="KW-1185">Reference proteome</keyword>
<dbReference type="EMBL" id="JAQJZL010000009">
    <property type="protein sequence ID" value="KAJ6038549.1"/>
    <property type="molecule type" value="Genomic_DNA"/>
</dbReference>
<sequence>MGHEAPFDRGSSAHICTRSETARSRDSRNSMHELVVSSGLHYSYLELLVCESSSNRQTCRAAANNHVVEGGIASISNVELVGQGVGQAKVDEHEVAMNPMNEGMAK</sequence>
<reference evidence="2" key="2">
    <citation type="submission" date="2023-01" db="EMBL/GenBank/DDBJ databases">
        <authorList>
            <person name="Petersen C."/>
        </authorList>
    </citation>
    <scope>NUCLEOTIDE SEQUENCE</scope>
    <source>
        <strain evidence="2">IBT 15450</strain>
    </source>
</reference>
<evidence type="ECO:0000256" key="1">
    <source>
        <dbReference type="SAM" id="MobiDB-lite"/>
    </source>
</evidence>
<accession>A0AAD6IA11</accession>
<feature type="compositionally biased region" description="Basic and acidic residues" evidence="1">
    <location>
        <begin position="20"/>
        <end position="29"/>
    </location>
</feature>
<dbReference type="Proteomes" id="UP001219568">
    <property type="component" value="Unassembled WGS sequence"/>
</dbReference>